<name>A0A6L2MCS9_TANCI</name>
<feature type="compositionally biased region" description="Basic residues" evidence="1">
    <location>
        <begin position="193"/>
        <end position="205"/>
    </location>
</feature>
<sequence>MKVKAFMAIVEDEPFVGKTDARSVVFTKADESPSETAPEITSDSEFECDNQEPLSPLPKLSRAEPTGTSTDVISPVDLTMTIIVPKRTNQATDKVLSINVTKKKTQIKSPPTLDPCLDKKANLSTKQLLFTLMEEGSPSRNTLMIPKPYIDCKYYSFNYHHSDECEYYPGCDICGSIAHETANCAKKPSSNNRKPRIANRRSIKPTKKDHLRKFDEKADDGFFLSYSLVAKAFRVFKIKRQEMEETYHVTFSEDDEAISKSTTDGDEINFNENISFPGDEFLVSRSKVS</sequence>
<comment type="caution">
    <text evidence="3">The sequence shown here is derived from an EMBL/GenBank/DDBJ whole genome shotgun (WGS) entry which is preliminary data.</text>
</comment>
<dbReference type="EMBL" id="BKCJ010006375">
    <property type="protein sequence ID" value="GEU71816.1"/>
    <property type="molecule type" value="Genomic_DNA"/>
</dbReference>
<dbReference type="InterPro" id="IPR057670">
    <property type="entry name" value="SH3_retrovirus"/>
</dbReference>
<feature type="region of interest" description="Disordered" evidence="1">
    <location>
        <begin position="27"/>
        <end position="71"/>
    </location>
</feature>
<gene>
    <name evidence="3" type="ORF">Tci_043794</name>
</gene>
<dbReference type="AlphaFoldDB" id="A0A6L2MCS9"/>
<organism evidence="3">
    <name type="scientific">Tanacetum cinerariifolium</name>
    <name type="common">Dalmatian daisy</name>
    <name type="synonym">Chrysanthemum cinerariifolium</name>
    <dbReference type="NCBI Taxonomy" id="118510"/>
    <lineage>
        <taxon>Eukaryota</taxon>
        <taxon>Viridiplantae</taxon>
        <taxon>Streptophyta</taxon>
        <taxon>Embryophyta</taxon>
        <taxon>Tracheophyta</taxon>
        <taxon>Spermatophyta</taxon>
        <taxon>Magnoliopsida</taxon>
        <taxon>eudicotyledons</taxon>
        <taxon>Gunneridae</taxon>
        <taxon>Pentapetalae</taxon>
        <taxon>asterids</taxon>
        <taxon>campanulids</taxon>
        <taxon>Asterales</taxon>
        <taxon>Asteraceae</taxon>
        <taxon>Asteroideae</taxon>
        <taxon>Anthemideae</taxon>
        <taxon>Anthemidinae</taxon>
        <taxon>Tanacetum</taxon>
    </lineage>
</organism>
<accession>A0A6L2MCS9</accession>
<evidence type="ECO:0000313" key="3">
    <source>
        <dbReference type="EMBL" id="GEU71816.1"/>
    </source>
</evidence>
<dbReference type="Pfam" id="PF25597">
    <property type="entry name" value="SH3_retrovirus"/>
    <property type="match status" value="1"/>
</dbReference>
<reference evidence="3" key="1">
    <citation type="journal article" date="2019" name="Sci. Rep.">
        <title>Draft genome of Tanacetum cinerariifolium, the natural source of mosquito coil.</title>
        <authorList>
            <person name="Yamashiro T."/>
            <person name="Shiraishi A."/>
            <person name="Satake H."/>
            <person name="Nakayama K."/>
        </authorList>
    </citation>
    <scope>NUCLEOTIDE SEQUENCE</scope>
</reference>
<feature type="domain" description="Retroviral polymerase SH3-like" evidence="2">
    <location>
        <begin position="207"/>
        <end position="257"/>
    </location>
</feature>
<protein>
    <submittedName>
        <fullName evidence="3">Retrovirus-related Pol polyprotein from transposon TNT 1-94</fullName>
    </submittedName>
</protein>
<proteinExistence type="predicted"/>
<feature type="region of interest" description="Disordered" evidence="1">
    <location>
        <begin position="185"/>
        <end position="205"/>
    </location>
</feature>
<evidence type="ECO:0000259" key="2">
    <source>
        <dbReference type="Pfam" id="PF25597"/>
    </source>
</evidence>
<evidence type="ECO:0000256" key="1">
    <source>
        <dbReference type="SAM" id="MobiDB-lite"/>
    </source>
</evidence>